<dbReference type="EMBL" id="JAHYIQ010000022">
    <property type="protein sequence ID" value="KAK1122784.1"/>
    <property type="molecule type" value="Genomic_DNA"/>
</dbReference>
<sequence length="117" mass="13935">MRLGRRFHSVDLARGFPVRSVLRVARTFHRCSRPPLPFVVSSSSKEEEEAEEEVEERRNEKKKKKKKKKKQRDDPNGLRNKKRTGRKRRRSKKEKETRPVAEDGDVGTRRHLIGRYK</sequence>
<comment type="caution">
    <text evidence="2">The sequence shown here is derived from an EMBL/GenBank/DDBJ whole genome shotgun (WGS) entry which is preliminary data.</text>
</comment>
<reference evidence="2" key="1">
    <citation type="submission" date="2021-10" db="EMBL/GenBank/DDBJ databases">
        <title>Melipona bicolor Genome sequencing and assembly.</title>
        <authorList>
            <person name="Araujo N.S."/>
            <person name="Arias M.C."/>
        </authorList>
    </citation>
    <scope>NUCLEOTIDE SEQUENCE</scope>
    <source>
        <strain evidence="2">USP_2M_L1-L4_2017</strain>
        <tissue evidence="2">Whole body</tissue>
    </source>
</reference>
<gene>
    <name evidence="2" type="ORF">K0M31_009226</name>
</gene>
<protein>
    <submittedName>
        <fullName evidence="2">Uncharacterized protein</fullName>
    </submittedName>
</protein>
<evidence type="ECO:0000313" key="3">
    <source>
        <dbReference type="Proteomes" id="UP001177670"/>
    </source>
</evidence>
<dbReference type="AlphaFoldDB" id="A0AA40KJQ2"/>
<organism evidence="2 3">
    <name type="scientific">Melipona bicolor</name>
    <dbReference type="NCBI Taxonomy" id="60889"/>
    <lineage>
        <taxon>Eukaryota</taxon>
        <taxon>Metazoa</taxon>
        <taxon>Ecdysozoa</taxon>
        <taxon>Arthropoda</taxon>
        <taxon>Hexapoda</taxon>
        <taxon>Insecta</taxon>
        <taxon>Pterygota</taxon>
        <taxon>Neoptera</taxon>
        <taxon>Endopterygota</taxon>
        <taxon>Hymenoptera</taxon>
        <taxon>Apocrita</taxon>
        <taxon>Aculeata</taxon>
        <taxon>Apoidea</taxon>
        <taxon>Anthophila</taxon>
        <taxon>Apidae</taxon>
        <taxon>Melipona</taxon>
    </lineage>
</organism>
<feature type="compositionally biased region" description="Basic residues" evidence="1">
    <location>
        <begin position="79"/>
        <end position="92"/>
    </location>
</feature>
<evidence type="ECO:0000256" key="1">
    <source>
        <dbReference type="SAM" id="MobiDB-lite"/>
    </source>
</evidence>
<name>A0AA40KJQ2_9HYME</name>
<feature type="compositionally biased region" description="Basic residues" evidence="1">
    <location>
        <begin position="60"/>
        <end position="70"/>
    </location>
</feature>
<accession>A0AA40KJQ2</accession>
<proteinExistence type="predicted"/>
<evidence type="ECO:0000313" key="2">
    <source>
        <dbReference type="EMBL" id="KAK1122784.1"/>
    </source>
</evidence>
<keyword evidence="3" id="KW-1185">Reference proteome</keyword>
<dbReference type="Proteomes" id="UP001177670">
    <property type="component" value="Unassembled WGS sequence"/>
</dbReference>
<feature type="region of interest" description="Disordered" evidence="1">
    <location>
        <begin position="32"/>
        <end position="117"/>
    </location>
</feature>